<feature type="transmembrane region" description="Helical" evidence="1">
    <location>
        <begin position="126"/>
        <end position="151"/>
    </location>
</feature>
<accession>A0A1Y0ELK1</accession>
<organism evidence="2 3">
    <name type="scientific">Comamonas serinivorans</name>
    <dbReference type="NCBI Taxonomy" id="1082851"/>
    <lineage>
        <taxon>Bacteria</taxon>
        <taxon>Pseudomonadati</taxon>
        <taxon>Pseudomonadota</taxon>
        <taxon>Betaproteobacteria</taxon>
        <taxon>Burkholderiales</taxon>
        <taxon>Comamonadaceae</taxon>
        <taxon>Comamonas</taxon>
    </lineage>
</organism>
<dbReference type="RefSeq" id="WP_087279258.1">
    <property type="nucleotide sequence ID" value="NZ_CP021455.1"/>
</dbReference>
<protein>
    <submittedName>
        <fullName evidence="2">Uncharacterized protein</fullName>
    </submittedName>
</protein>
<dbReference type="Proteomes" id="UP000196138">
    <property type="component" value="Chromosome"/>
</dbReference>
<feature type="transmembrane region" description="Helical" evidence="1">
    <location>
        <begin position="172"/>
        <end position="190"/>
    </location>
</feature>
<keyword evidence="1" id="KW-0472">Membrane</keyword>
<keyword evidence="3" id="KW-1185">Reference proteome</keyword>
<name>A0A1Y0ELK1_9BURK</name>
<evidence type="ECO:0000313" key="3">
    <source>
        <dbReference type="Proteomes" id="UP000196138"/>
    </source>
</evidence>
<reference evidence="2 3" key="1">
    <citation type="submission" date="2017-05" db="EMBL/GenBank/DDBJ databases">
        <authorList>
            <person name="Song R."/>
            <person name="Chenine A.L."/>
            <person name="Ruprecht R.M."/>
        </authorList>
    </citation>
    <scope>NUCLEOTIDE SEQUENCE [LARGE SCALE GENOMIC DNA]</scope>
    <source>
        <strain evidence="2 3">DSM 26136</strain>
    </source>
</reference>
<dbReference type="OrthoDB" id="8591832at2"/>
<gene>
    <name evidence="2" type="ORF">CCO03_07380</name>
</gene>
<proteinExistence type="predicted"/>
<evidence type="ECO:0000313" key="2">
    <source>
        <dbReference type="EMBL" id="ARU04523.1"/>
    </source>
</evidence>
<dbReference type="EMBL" id="CP021455">
    <property type="protein sequence ID" value="ARU04523.1"/>
    <property type="molecule type" value="Genomic_DNA"/>
</dbReference>
<evidence type="ECO:0000256" key="1">
    <source>
        <dbReference type="SAM" id="Phobius"/>
    </source>
</evidence>
<dbReference type="AlphaFoldDB" id="A0A1Y0ELK1"/>
<sequence>MPTDKPRPNDPTLLETSATLNASLWMTEAGEPMVDDLQLLRQSVSWRILHVYVYGTLLIVALLLICLWLPRFAPLYEGIHLLTTALVIQTLWFTCGINWGVGLRYAAVSHQMPVFQFLWAPVPAYAAWPCLLLPTPWFLVAMALLHGWAYYVERPMWASAGLSPWIPLRRQFTVSIMVLSLIGALSFQYGPNAQAHASAEAATQAPPVPAQAVQPAQAASAN</sequence>
<feature type="transmembrane region" description="Helical" evidence="1">
    <location>
        <begin position="81"/>
        <end position="106"/>
    </location>
</feature>
<keyword evidence="1" id="KW-0812">Transmembrane</keyword>
<feature type="transmembrane region" description="Helical" evidence="1">
    <location>
        <begin position="49"/>
        <end position="69"/>
    </location>
</feature>
<keyword evidence="1" id="KW-1133">Transmembrane helix</keyword>
<dbReference type="KEGG" id="cser:CCO03_07380"/>